<keyword evidence="2" id="KW-1185">Reference proteome</keyword>
<protein>
    <recommendedName>
        <fullName evidence="3">CopG family transcriptional regulator</fullName>
    </recommendedName>
</protein>
<dbReference type="EMBL" id="SNZE01000063">
    <property type="protein sequence ID" value="TDR26458.1"/>
    <property type="molecule type" value="Genomic_DNA"/>
</dbReference>
<dbReference type="InterPro" id="IPR010985">
    <property type="entry name" value="Ribbon_hlx_hlx"/>
</dbReference>
<name>A0A4R6Y081_9BURK</name>
<dbReference type="AlphaFoldDB" id="A0A4R6Y081"/>
<proteinExistence type="predicted"/>
<evidence type="ECO:0008006" key="3">
    <source>
        <dbReference type="Google" id="ProtNLM"/>
    </source>
</evidence>
<evidence type="ECO:0000313" key="1">
    <source>
        <dbReference type="EMBL" id="TDR26458.1"/>
    </source>
</evidence>
<organism evidence="1 2">
    <name type="scientific">Hydromonas duriensis</name>
    <dbReference type="NCBI Taxonomy" id="1527608"/>
    <lineage>
        <taxon>Bacteria</taxon>
        <taxon>Pseudomonadati</taxon>
        <taxon>Pseudomonadota</taxon>
        <taxon>Betaproteobacteria</taxon>
        <taxon>Burkholderiales</taxon>
        <taxon>Burkholderiaceae</taxon>
        <taxon>Hydromonas</taxon>
    </lineage>
</organism>
<accession>A0A4R6Y081</accession>
<dbReference type="InterPro" id="IPR013321">
    <property type="entry name" value="Arc_rbn_hlx_hlx"/>
</dbReference>
<dbReference type="CDD" id="cd21631">
    <property type="entry name" value="RHH_CopG_NikR-like"/>
    <property type="match status" value="1"/>
</dbReference>
<comment type="caution">
    <text evidence="1">The sequence shown here is derived from an EMBL/GenBank/DDBJ whole genome shotgun (WGS) entry which is preliminary data.</text>
</comment>
<evidence type="ECO:0000313" key="2">
    <source>
        <dbReference type="Proteomes" id="UP000294480"/>
    </source>
</evidence>
<gene>
    <name evidence="1" type="ORF">DFR44_1634</name>
</gene>
<sequence>MKKSNVIKRPTSTTSSIDKAVSEFIGSAPDASTLENKQPRLVRGKRLQISHTLPPELLNRTDKQAEEMGLTRAALINLALSEYLNKY</sequence>
<reference evidence="1 2" key="1">
    <citation type="submission" date="2019-03" db="EMBL/GenBank/DDBJ databases">
        <title>Genomic Encyclopedia of Type Strains, Phase IV (KMG-IV): sequencing the most valuable type-strain genomes for metagenomic binning, comparative biology and taxonomic classification.</title>
        <authorList>
            <person name="Goeker M."/>
        </authorList>
    </citation>
    <scope>NUCLEOTIDE SEQUENCE [LARGE SCALE GENOMIC DNA]</scope>
    <source>
        <strain evidence="1 2">DSM 102852</strain>
    </source>
</reference>
<dbReference type="Gene3D" id="1.10.1220.10">
    <property type="entry name" value="Met repressor-like"/>
    <property type="match status" value="1"/>
</dbReference>
<dbReference type="GO" id="GO:0006355">
    <property type="term" value="P:regulation of DNA-templated transcription"/>
    <property type="evidence" value="ECO:0007669"/>
    <property type="project" value="InterPro"/>
</dbReference>
<dbReference type="RefSeq" id="WP_211336971.1">
    <property type="nucleotide sequence ID" value="NZ_SNZE01000063.1"/>
</dbReference>
<dbReference type="SUPFAM" id="SSF47598">
    <property type="entry name" value="Ribbon-helix-helix"/>
    <property type="match status" value="1"/>
</dbReference>
<dbReference type="Proteomes" id="UP000294480">
    <property type="component" value="Unassembled WGS sequence"/>
</dbReference>